<evidence type="ECO:0000313" key="2">
    <source>
        <dbReference type="Proteomes" id="UP001168883"/>
    </source>
</evidence>
<evidence type="ECO:0000313" key="1">
    <source>
        <dbReference type="EMBL" id="MDO3681828.1"/>
    </source>
</evidence>
<sequence>MDMNALREVDMQLNEMAREFIVKTQRHADPLKAASIHQETIESLSAALVQRVSVKALFMYANQWGDALKCQQYQGGSGDQVLFKAKNDILERALRVKSVDYLREVVPINTNIAQHALFSANPKGASKQAPTTVHGVRNVYIKHTTGEVLTTYEARVMGAIQSLWFKKNVNGHATVELKYADILAELGLSDGSANYKRVQEALMRLMNIEVTLTQYQRSKNAEYEEIALTRLIDQIVFRRKVGTTNHYQYKFEIRLPEWLVEANREGNLFDVSLILMNDLKSYLAQGLYWLVSSYPEEPAVTLELSTLAGHFHFLDDDREPIMPVYKIVERIKQACEELQTVGFIDRFEFSGKKQGLLGRFLTVTKNPVFLNAPVRAVRELNEPVQLDLFGQ</sequence>
<reference evidence="1" key="1">
    <citation type="submission" date="2023-07" db="EMBL/GenBank/DDBJ databases">
        <authorList>
            <person name="Aktuganov G."/>
            <person name="Boyko T."/>
            <person name="Delegan Y."/>
            <person name="Galimzianova N."/>
            <person name="Gilvanova E."/>
            <person name="Korobov V."/>
            <person name="Kuzmina L."/>
            <person name="Melentiev A."/>
            <person name="Milman P."/>
            <person name="Ryabova A."/>
            <person name="Stupak E."/>
            <person name="Yasakov T."/>
            <person name="Zharikova N."/>
            <person name="Zhurenko E."/>
        </authorList>
    </citation>
    <scope>NUCLEOTIDE SEQUENCE</scope>
    <source>
        <strain evidence="1">IB-739</strain>
        <plasmid evidence="1">pLPM_part_1</plasmid>
    </source>
</reference>
<dbReference type="Pfam" id="PF10134">
    <property type="entry name" value="RPA"/>
    <property type="match status" value="1"/>
</dbReference>
<accession>A0ABT8VLI4</accession>
<protein>
    <submittedName>
        <fullName evidence="1">Replication initiator protein A</fullName>
    </submittedName>
</protein>
<proteinExistence type="predicted"/>
<keyword evidence="1" id="KW-0614">Plasmid</keyword>
<geneLocation type="plasmid" evidence="1">
    <name>pLPM_part_1</name>
</geneLocation>
<comment type="caution">
    <text evidence="1">The sequence shown here is derived from an EMBL/GenBank/DDBJ whole genome shotgun (WGS) entry which is preliminary data.</text>
</comment>
<gene>
    <name evidence="1" type="ORF">Q3C12_33055</name>
</gene>
<name>A0ABT8VLI4_9BACL</name>
<keyword evidence="2" id="KW-1185">Reference proteome</keyword>
<dbReference type="EMBL" id="JAUMKJ010000080">
    <property type="protein sequence ID" value="MDO3681828.1"/>
    <property type="molecule type" value="Genomic_DNA"/>
</dbReference>
<dbReference type="RefSeq" id="WP_302881389.1">
    <property type="nucleotide sequence ID" value="NZ_JAUMKJ010000080.1"/>
</dbReference>
<dbReference type="Proteomes" id="UP001168883">
    <property type="component" value="Unassembled WGS sequence"/>
</dbReference>
<dbReference type="InterPro" id="IPR018777">
    <property type="entry name" value="Replication_initiator_prot_A"/>
</dbReference>
<organism evidence="1 2">
    <name type="scientific">Paenibacillus ehimensis</name>
    <dbReference type="NCBI Taxonomy" id="79264"/>
    <lineage>
        <taxon>Bacteria</taxon>
        <taxon>Bacillati</taxon>
        <taxon>Bacillota</taxon>
        <taxon>Bacilli</taxon>
        <taxon>Bacillales</taxon>
        <taxon>Paenibacillaceae</taxon>
        <taxon>Paenibacillus</taxon>
    </lineage>
</organism>